<comment type="caution">
    <text evidence="2">The sequence shown here is derived from an EMBL/GenBank/DDBJ whole genome shotgun (WGS) entry which is preliminary data.</text>
</comment>
<feature type="transmembrane region" description="Helical" evidence="1">
    <location>
        <begin position="155"/>
        <end position="177"/>
    </location>
</feature>
<evidence type="ECO:0000313" key="2">
    <source>
        <dbReference type="EMBL" id="KKL78209.1"/>
    </source>
</evidence>
<name>A0A0F9EVT4_9ZZZZ</name>
<evidence type="ECO:0000256" key="1">
    <source>
        <dbReference type="SAM" id="Phobius"/>
    </source>
</evidence>
<sequence length="205" mass="23407">MRANPQRALRARTKRALDDVPRAEIGDKRRRLQRAFKCYVALALASHVTLAALTAVYIVVWQHTGYVAVLYARVLVVVRIVLLVRVLSIRRIDVVVLVGVRRYHKVVRHFKRHPALALWLWVGFVDLYVLRYKAVLIDVLHFALSGPADTLQFPAYVLLDVLYIVDFHLTFYLVYWVGTCGTVDRLLLAPHRRPRGGGAGAYQVV</sequence>
<reference evidence="2" key="1">
    <citation type="journal article" date="2015" name="Nature">
        <title>Complex archaea that bridge the gap between prokaryotes and eukaryotes.</title>
        <authorList>
            <person name="Spang A."/>
            <person name="Saw J.H."/>
            <person name="Jorgensen S.L."/>
            <person name="Zaremba-Niedzwiedzka K."/>
            <person name="Martijn J."/>
            <person name="Lind A.E."/>
            <person name="van Eijk R."/>
            <person name="Schleper C."/>
            <person name="Guy L."/>
            <person name="Ettema T.J."/>
        </authorList>
    </citation>
    <scope>NUCLEOTIDE SEQUENCE</scope>
</reference>
<protein>
    <submittedName>
        <fullName evidence="2">Uncharacterized protein</fullName>
    </submittedName>
</protein>
<proteinExistence type="predicted"/>
<dbReference type="AlphaFoldDB" id="A0A0F9EVT4"/>
<feature type="transmembrane region" description="Helical" evidence="1">
    <location>
        <begin position="38"/>
        <end position="60"/>
    </location>
</feature>
<keyword evidence="1" id="KW-1133">Transmembrane helix</keyword>
<feature type="transmembrane region" description="Helical" evidence="1">
    <location>
        <begin position="115"/>
        <end position="135"/>
    </location>
</feature>
<organism evidence="2">
    <name type="scientific">marine sediment metagenome</name>
    <dbReference type="NCBI Taxonomy" id="412755"/>
    <lineage>
        <taxon>unclassified sequences</taxon>
        <taxon>metagenomes</taxon>
        <taxon>ecological metagenomes</taxon>
    </lineage>
</organism>
<gene>
    <name evidence="2" type="ORF">LCGC14_2027140</name>
</gene>
<keyword evidence="1" id="KW-0472">Membrane</keyword>
<accession>A0A0F9EVT4</accession>
<keyword evidence="1" id="KW-0812">Transmembrane</keyword>
<feature type="transmembrane region" description="Helical" evidence="1">
    <location>
        <begin position="66"/>
        <end position="87"/>
    </location>
</feature>
<dbReference type="EMBL" id="LAZR01023530">
    <property type="protein sequence ID" value="KKL78209.1"/>
    <property type="molecule type" value="Genomic_DNA"/>
</dbReference>